<dbReference type="InterPro" id="IPR006047">
    <property type="entry name" value="GH13_cat_dom"/>
</dbReference>
<dbReference type="EC" id="3.2.1.1" evidence="4 10"/>
<dbReference type="GO" id="GO:0004556">
    <property type="term" value="F:alpha-amylase activity"/>
    <property type="evidence" value="ECO:0007669"/>
    <property type="project" value="UniProtKB-UniRule"/>
</dbReference>
<dbReference type="GO" id="GO:0005975">
    <property type="term" value="P:carbohydrate metabolic process"/>
    <property type="evidence" value="ECO:0007669"/>
    <property type="project" value="InterPro"/>
</dbReference>
<evidence type="ECO:0000256" key="7">
    <source>
        <dbReference type="ARBA" id="ARBA00023277"/>
    </source>
</evidence>
<evidence type="ECO:0000256" key="2">
    <source>
        <dbReference type="ARBA" id="ARBA00001913"/>
    </source>
</evidence>
<comment type="similarity">
    <text evidence="3 9">Belongs to the glycosyl hydrolase 13 family.</text>
</comment>
<dbReference type="InterPro" id="IPR006046">
    <property type="entry name" value="Alpha_amylase"/>
</dbReference>
<name>A0AAV8U6B2_9ROSI</name>
<feature type="domain" description="Glycosyl hydrolase family 13 catalytic" evidence="12">
    <location>
        <begin position="525"/>
        <end position="854"/>
    </location>
</feature>
<dbReference type="Gene3D" id="3.20.20.80">
    <property type="entry name" value="Glycosidases"/>
    <property type="match status" value="1"/>
</dbReference>
<dbReference type="Pfam" id="PF00128">
    <property type="entry name" value="Alpha-amylase"/>
    <property type="match status" value="1"/>
</dbReference>
<accession>A0AAV8U6B2</accession>
<evidence type="ECO:0000256" key="9">
    <source>
        <dbReference type="RuleBase" id="RU003615"/>
    </source>
</evidence>
<keyword evidence="14" id="KW-1185">Reference proteome</keyword>
<dbReference type="EMBL" id="JAIWQS010000001">
    <property type="protein sequence ID" value="KAJ8773734.1"/>
    <property type="molecule type" value="Genomic_DNA"/>
</dbReference>
<reference evidence="13 14" key="1">
    <citation type="submission" date="2021-09" db="EMBL/GenBank/DDBJ databases">
        <title>Genomic insights and catalytic innovation underlie evolution of tropane alkaloids biosynthesis.</title>
        <authorList>
            <person name="Wang Y.-J."/>
            <person name="Tian T."/>
            <person name="Huang J.-P."/>
            <person name="Huang S.-X."/>
        </authorList>
    </citation>
    <scope>NUCLEOTIDE SEQUENCE [LARGE SCALE GENOMIC DNA]</scope>
    <source>
        <strain evidence="13">KIB-2018</strain>
        <tissue evidence="13">Leaf</tissue>
    </source>
</reference>
<dbReference type="GO" id="GO:0046872">
    <property type="term" value="F:metal ion binding"/>
    <property type="evidence" value="ECO:0007669"/>
    <property type="project" value="UniProtKB-KW"/>
</dbReference>
<evidence type="ECO:0000313" key="14">
    <source>
        <dbReference type="Proteomes" id="UP001159364"/>
    </source>
</evidence>
<keyword evidence="6 10" id="KW-0378">Hydrolase</keyword>
<organism evidence="13 14">
    <name type="scientific">Erythroxylum novogranatense</name>
    <dbReference type="NCBI Taxonomy" id="1862640"/>
    <lineage>
        <taxon>Eukaryota</taxon>
        <taxon>Viridiplantae</taxon>
        <taxon>Streptophyta</taxon>
        <taxon>Embryophyta</taxon>
        <taxon>Tracheophyta</taxon>
        <taxon>Spermatophyta</taxon>
        <taxon>Magnoliopsida</taxon>
        <taxon>eudicotyledons</taxon>
        <taxon>Gunneridae</taxon>
        <taxon>Pentapetalae</taxon>
        <taxon>rosids</taxon>
        <taxon>fabids</taxon>
        <taxon>Malpighiales</taxon>
        <taxon>Erythroxylaceae</taxon>
        <taxon>Erythroxylum</taxon>
    </lineage>
</organism>
<dbReference type="PANTHER" id="PTHR43447">
    <property type="entry name" value="ALPHA-AMYLASE"/>
    <property type="match status" value="1"/>
</dbReference>
<keyword evidence="8 10" id="KW-0326">Glycosidase</keyword>
<comment type="cofactor">
    <cofactor evidence="2">
        <name>Ca(2+)</name>
        <dbReference type="ChEBI" id="CHEBI:29108"/>
    </cofactor>
</comment>
<dbReference type="SUPFAM" id="SSF51445">
    <property type="entry name" value="(Trans)glycosidases"/>
    <property type="match status" value="1"/>
</dbReference>
<dbReference type="Pfam" id="PF23166">
    <property type="entry name" value="Ig_N_CWD1"/>
    <property type="match status" value="2"/>
</dbReference>
<dbReference type="InterPro" id="IPR056301">
    <property type="entry name" value="GWD-like_N_Ig"/>
</dbReference>
<evidence type="ECO:0000256" key="4">
    <source>
        <dbReference type="ARBA" id="ARBA00012595"/>
    </source>
</evidence>
<evidence type="ECO:0000256" key="11">
    <source>
        <dbReference type="SAM" id="MobiDB-lite"/>
    </source>
</evidence>
<evidence type="ECO:0000313" key="13">
    <source>
        <dbReference type="EMBL" id="KAJ8773734.1"/>
    </source>
</evidence>
<evidence type="ECO:0000256" key="5">
    <source>
        <dbReference type="ARBA" id="ARBA00022723"/>
    </source>
</evidence>
<comment type="catalytic activity">
    <reaction evidence="1 10">
        <text>Endohydrolysis of (1-&gt;4)-alpha-D-glucosidic linkages in polysaccharides containing three or more (1-&gt;4)-alpha-linked D-glucose units.</text>
        <dbReference type="EC" id="3.2.1.1"/>
    </reaction>
</comment>
<evidence type="ECO:0000259" key="12">
    <source>
        <dbReference type="SMART" id="SM00642"/>
    </source>
</evidence>
<feature type="region of interest" description="Disordered" evidence="11">
    <location>
        <begin position="402"/>
        <end position="471"/>
    </location>
</feature>
<dbReference type="InterPro" id="IPR017853">
    <property type="entry name" value="GH"/>
</dbReference>
<dbReference type="Proteomes" id="UP001159364">
    <property type="component" value="Linkage Group LG01"/>
</dbReference>
<dbReference type="SMART" id="SM00642">
    <property type="entry name" value="Aamy"/>
    <property type="match status" value="1"/>
</dbReference>
<sequence length="873" mass="98148">MSTVAIEPLLRYSRRERAGFRCRPKIPSPCSVNFCSLTKLSPVLASFCSLRLSSTTHAVRASSSADTALAETLEGSTSDGVCFRETFRLPRTETVEGKIFVRLDQASDQKNWQLTVGCSLPGKWILHWGVTYVDDNGSEWDQPPNNMRPPGSIAIKDYAIETPLKKPSEGDIFHEVMINVDSNSSIAVINFVLKDEETGTCYQHKGRDFKVPLVDYLVHDSNVVEAKWGFNIWPGALLSNIFHKAEALPSKNEDNNSESKDFKQGSRQLEAFYEEQPIAKHIAIANSVTVSVRKCPNTAKFLLYLETDLPEVVVHWGVCRGDDKNWEIPPAPHPPGTTLYKNKALRTLLQRKEDGNGCSGSFTLDEELMGFLFVLKLGENNWLKPERNYFFIPLSSSNSLTAQTAQPRPKAPVSALVSGEAAESNQENSRTADTDGSIDEIRNLAGEVSSQSGGKAKTKKTQESGGKAKTKTTQESILQEIEKLAAEAYNFFKSSIATLSKETTLKPEELKAPPKVAPGTGTGYEILLQGFNWESHKSRRWYLELKEKATEIASLGFTVIWLPPPTESVSPEGYMPKDLYNLNSRYGNIDQLKDLVRNLHDVNIKVLGDVVLNHRCAHYQNQNGVWNIFGGRLKWDDRAIVADDPHFQGRGNKSSGDIFHAAPNIDHSQDFVRKDIKEWLNWLRKEIGYDGWRLDFARGFWGGYVKDYLDASEPYFVVGEYWDSLGYTYGEMNYNQDAHRQRIIDWINATGGIAGAFDITTKGILHSVLERCEYWRLSDQKGKPPGVVGWWPSRAVTFIENHDTGSTQGHWRFPGGKEMEGYAYILTHPGTPAVFFDHIFSHHRSEISALIALRKRNKIHCRSKVSAIHLFLF</sequence>
<protein>
    <recommendedName>
        <fullName evidence="4 10">Alpha-amylase</fullName>
        <ecNumber evidence="4 10">3.2.1.1</ecNumber>
    </recommendedName>
</protein>
<evidence type="ECO:0000256" key="1">
    <source>
        <dbReference type="ARBA" id="ARBA00000548"/>
    </source>
</evidence>
<keyword evidence="7 10" id="KW-0119">Carbohydrate metabolism</keyword>
<proteinExistence type="inferred from homology"/>
<gene>
    <name evidence="13" type="ORF">K2173_006384</name>
</gene>
<comment type="caution">
    <text evidence="13">The sequence shown here is derived from an EMBL/GenBank/DDBJ whole genome shotgun (WGS) entry which is preliminary data.</text>
</comment>
<evidence type="ECO:0000256" key="10">
    <source>
        <dbReference type="RuleBase" id="RU361134"/>
    </source>
</evidence>
<evidence type="ECO:0000256" key="3">
    <source>
        <dbReference type="ARBA" id="ARBA00008061"/>
    </source>
</evidence>
<dbReference type="AlphaFoldDB" id="A0AAV8U6B2"/>
<dbReference type="CDD" id="cd11314">
    <property type="entry name" value="AmyAc_arch_bac_plant_AmyA"/>
    <property type="match status" value="1"/>
</dbReference>
<evidence type="ECO:0000256" key="8">
    <source>
        <dbReference type="ARBA" id="ARBA00023295"/>
    </source>
</evidence>
<dbReference type="PRINTS" id="PR00110">
    <property type="entry name" value="ALPHAAMYLASE"/>
</dbReference>
<evidence type="ECO:0000256" key="6">
    <source>
        <dbReference type="ARBA" id="ARBA00022801"/>
    </source>
</evidence>
<keyword evidence="5" id="KW-0479">Metal-binding</keyword>